<dbReference type="SUPFAM" id="SSF50475">
    <property type="entry name" value="FMN-binding split barrel"/>
    <property type="match status" value="1"/>
</dbReference>
<sequence>MTVSITPPEIPAELQVVDQDLFKASMRHLAGAVSVITVGTGDDRTGFTATSVSSLSADVPSIIVSVNRGSSSWPPLQRHRHFCVNVLAHDQQSVAQSFAGYRGRSGVRRYEGAAWSTLETGALVLDGALTALDCELDETIQMHSHAILIGRVRAITLRRGAEPLLYWNGAFRHLAGVAPAS</sequence>
<dbReference type="GO" id="GO:0042602">
    <property type="term" value="F:riboflavin reductase (NADPH) activity"/>
    <property type="evidence" value="ECO:0007669"/>
    <property type="project" value="TreeGrafter"/>
</dbReference>
<feature type="domain" description="Flavin reductase like" evidence="3">
    <location>
        <begin position="26"/>
        <end position="173"/>
    </location>
</feature>
<evidence type="ECO:0000256" key="1">
    <source>
        <dbReference type="ARBA" id="ARBA00008898"/>
    </source>
</evidence>
<dbReference type="InterPro" id="IPR012349">
    <property type="entry name" value="Split_barrel_FMN-bd"/>
</dbReference>
<dbReference type="Proteomes" id="UP000471753">
    <property type="component" value="Unassembled WGS sequence"/>
</dbReference>
<dbReference type="RefSeq" id="WP_164008706.1">
    <property type="nucleotide sequence ID" value="NZ_WUFT01000005.1"/>
</dbReference>
<dbReference type="AlphaFoldDB" id="A0A7K3UBN0"/>
<keyword evidence="2" id="KW-0560">Oxidoreductase</keyword>
<evidence type="ECO:0000256" key="2">
    <source>
        <dbReference type="ARBA" id="ARBA00023002"/>
    </source>
</evidence>
<organism evidence="4 5">
    <name type="scientific">Rhizobium phaseoli</name>
    <dbReference type="NCBI Taxonomy" id="396"/>
    <lineage>
        <taxon>Bacteria</taxon>
        <taxon>Pseudomonadati</taxon>
        <taxon>Pseudomonadota</taxon>
        <taxon>Alphaproteobacteria</taxon>
        <taxon>Hyphomicrobiales</taxon>
        <taxon>Rhizobiaceae</taxon>
        <taxon>Rhizobium/Agrobacterium group</taxon>
        <taxon>Rhizobium</taxon>
    </lineage>
</organism>
<comment type="similarity">
    <text evidence="1">Belongs to the non-flavoprotein flavin reductase family.</text>
</comment>
<dbReference type="Pfam" id="PF01613">
    <property type="entry name" value="Flavin_Reduct"/>
    <property type="match status" value="1"/>
</dbReference>
<dbReference type="SMART" id="SM00903">
    <property type="entry name" value="Flavin_Reduct"/>
    <property type="match status" value="1"/>
</dbReference>
<evidence type="ECO:0000313" key="4">
    <source>
        <dbReference type="EMBL" id="NEJ70725.1"/>
    </source>
</evidence>
<dbReference type="PANTHER" id="PTHR30466:SF11">
    <property type="entry name" value="FLAVIN-DEPENDENT MONOOXYGENASE, REDUCTASE SUBUNIT HSAB"/>
    <property type="match status" value="1"/>
</dbReference>
<gene>
    <name evidence="4" type="ORF">GR197_09240</name>
</gene>
<dbReference type="PANTHER" id="PTHR30466">
    <property type="entry name" value="FLAVIN REDUCTASE"/>
    <property type="match status" value="1"/>
</dbReference>
<dbReference type="GO" id="GO:0010181">
    <property type="term" value="F:FMN binding"/>
    <property type="evidence" value="ECO:0007669"/>
    <property type="project" value="InterPro"/>
</dbReference>
<name>A0A7K3UBN0_9HYPH</name>
<evidence type="ECO:0000259" key="3">
    <source>
        <dbReference type="SMART" id="SM00903"/>
    </source>
</evidence>
<comment type="caution">
    <text evidence="4">The sequence shown here is derived from an EMBL/GenBank/DDBJ whole genome shotgun (WGS) entry which is preliminary data.</text>
</comment>
<protein>
    <submittedName>
        <fullName evidence="4">Flavin reductase</fullName>
    </submittedName>
</protein>
<dbReference type="Gene3D" id="2.30.110.10">
    <property type="entry name" value="Electron Transport, Fmn-binding Protein, Chain A"/>
    <property type="match status" value="1"/>
</dbReference>
<dbReference type="EMBL" id="WUFT01000005">
    <property type="protein sequence ID" value="NEJ70725.1"/>
    <property type="molecule type" value="Genomic_DNA"/>
</dbReference>
<reference evidence="4 5" key="1">
    <citation type="submission" date="2019-12" db="EMBL/GenBank/DDBJ databases">
        <title>Rhizobium genotypes associated with high levels of biological nitrogen fixation by grain legumes in a temperate-maritime cropping system.</title>
        <authorList>
            <person name="Maluk M."/>
            <person name="Francesc Ferrando Molina F."/>
            <person name="Lopez Del Egido L."/>
            <person name="Lafos M."/>
            <person name="Langarica-Fuentes A."/>
            <person name="Gebre Yohannes G."/>
            <person name="Young M.W."/>
            <person name="Martin P."/>
            <person name="Gantlett R."/>
            <person name="Kenicer G."/>
            <person name="Hawes C."/>
            <person name="Begg G.S."/>
            <person name="Quilliam R.S."/>
            <person name="Squire G.R."/>
            <person name="Poole P.S."/>
            <person name="Young P.W."/>
            <person name="Iannetta P.M."/>
            <person name="James E.K."/>
        </authorList>
    </citation>
    <scope>NUCLEOTIDE SEQUENCE [LARGE SCALE GENOMIC DNA]</scope>
    <source>
        <strain evidence="4 5">JHI366</strain>
    </source>
</reference>
<dbReference type="InterPro" id="IPR002563">
    <property type="entry name" value="Flavin_Rdtase-like_dom"/>
</dbReference>
<evidence type="ECO:0000313" key="5">
    <source>
        <dbReference type="Proteomes" id="UP000471753"/>
    </source>
</evidence>
<proteinExistence type="inferred from homology"/>
<dbReference type="InterPro" id="IPR050268">
    <property type="entry name" value="NADH-dep_flavin_reductase"/>
</dbReference>
<accession>A0A7K3UBN0</accession>